<dbReference type="Proteomes" id="UP001049200">
    <property type="component" value="Unassembled WGS sequence"/>
</dbReference>
<proteinExistence type="predicted"/>
<organism evidence="1 2">
    <name type="scientific">Pseudomonas azerbaijanoccidentalis</name>
    <dbReference type="NCBI Taxonomy" id="2842347"/>
    <lineage>
        <taxon>Bacteria</taxon>
        <taxon>Pseudomonadati</taxon>
        <taxon>Pseudomonadota</taxon>
        <taxon>Gammaproteobacteria</taxon>
        <taxon>Pseudomonadales</taxon>
        <taxon>Pseudomonadaceae</taxon>
        <taxon>Pseudomonas</taxon>
    </lineage>
</organism>
<accession>A0ABS6QL68</accession>
<dbReference type="EMBL" id="JAHSTU010000001">
    <property type="protein sequence ID" value="MBV4519688.1"/>
    <property type="molecule type" value="Genomic_DNA"/>
</dbReference>
<dbReference type="RefSeq" id="WP_217870785.1">
    <property type="nucleotide sequence ID" value="NZ_JAHSTU010000001.1"/>
</dbReference>
<keyword evidence="2" id="KW-1185">Reference proteome</keyword>
<name>A0ABS6QL68_9PSED</name>
<comment type="caution">
    <text evidence="1">The sequence shown here is derived from an EMBL/GenBank/DDBJ whole genome shotgun (WGS) entry which is preliminary data.</text>
</comment>
<evidence type="ECO:0000313" key="1">
    <source>
        <dbReference type="EMBL" id="MBV4519688.1"/>
    </source>
</evidence>
<reference evidence="1" key="1">
    <citation type="submission" date="2021-06" db="EMBL/GenBank/DDBJ databases">
        <title>Updating the genus Pseudomonas: Description of 43 new species and partition of the Pseudomonas putida group.</title>
        <authorList>
            <person name="Girard L."/>
            <person name="Lood C."/>
            <person name="Vandamme P."/>
            <person name="Rokni-Zadeh H."/>
            <person name="Van Noort V."/>
            <person name="Hofte M."/>
            <person name="Lavigne R."/>
            <person name="De Mot R."/>
        </authorList>
    </citation>
    <scope>NUCLEOTIDE SEQUENCE</scope>
    <source>
        <strain evidence="1">SWRI74</strain>
    </source>
</reference>
<evidence type="ECO:0000313" key="2">
    <source>
        <dbReference type="Proteomes" id="UP001049200"/>
    </source>
</evidence>
<sequence>MSTTYALTLVAATAIKDDVGLLAGHKNLWQVDYQGKLVAYCADKSLADRIAQEDMYRPTIGGTGNLFAYPSTDAPVALCIGTVNAALNK</sequence>
<gene>
    <name evidence="1" type="ORF">KVG88_06400</name>
</gene>
<protein>
    <submittedName>
        <fullName evidence="1">Uncharacterized protein</fullName>
    </submittedName>
</protein>